<reference evidence="1" key="1">
    <citation type="journal article" date="2023" name="Mol. Phylogenet. Evol.">
        <title>Genome-scale phylogeny and comparative genomics of the fungal order Sordariales.</title>
        <authorList>
            <person name="Hensen N."/>
            <person name="Bonometti L."/>
            <person name="Westerberg I."/>
            <person name="Brannstrom I.O."/>
            <person name="Guillou S."/>
            <person name="Cros-Aarteil S."/>
            <person name="Calhoun S."/>
            <person name="Haridas S."/>
            <person name="Kuo A."/>
            <person name="Mondo S."/>
            <person name="Pangilinan J."/>
            <person name="Riley R."/>
            <person name="LaButti K."/>
            <person name="Andreopoulos B."/>
            <person name="Lipzen A."/>
            <person name="Chen C."/>
            <person name="Yan M."/>
            <person name="Daum C."/>
            <person name="Ng V."/>
            <person name="Clum A."/>
            <person name="Steindorff A."/>
            <person name="Ohm R.A."/>
            <person name="Martin F."/>
            <person name="Silar P."/>
            <person name="Natvig D.O."/>
            <person name="Lalanne C."/>
            <person name="Gautier V."/>
            <person name="Ament-Velasquez S.L."/>
            <person name="Kruys A."/>
            <person name="Hutchinson M.I."/>
            <person name="Powell A.J."/>
            <person name="Barry K."/>
            <person name="Miller A.N."/>
            <person name="Grigoriev I.V."/>
            <person name="Debuchy R."/>
            <person name="Gladieux P."/>
            <person name="Hiltunen Thoren M."/>
            <person name="Johannesson H."/>
        </authorList>
    </citation>
    <scope>NUCLEOTIDE SEQUENCE</scope>
    <source>
        <strain evidence="1">CBS 955.72</strain>
    </source>
</reference>
<protein>
    <submittedName>
        <fullName evidence="1">Uncharacterized protein</fullName>
    </submittedName>
</protein>
<dbReference type="Proteomes" id="UP001275084">
    <property type="component" value="Unassembled WGS sequence"/>
</dbReference>
<sequence>MAGVCLILGKPHQAQLRFLSSLHHAKFSVTYFITPFFPHPSFSFHGSFSSLIPSTPSSFSFSIPNVTLVFLLRYPEHVVLLPHPKHVVLAHPKHTPRRPSRLAAQAQRSSAAESPLPVAQGRSLDPAGQFGLAGQAGLPISDMEDIAAAVHRHAEEGHSQLLEGSWTQETLIYYGATAAYIDAIRPADKDGIYPGRITFFGNESGLLFFRVPLPVHERARLFLFADIREWVSQWIERGMPQVQVHQDI</sequence>
<dbReference type="AlphaFoldDB" id="A0AAJ0HHP3"/>
<organism evidence="1 2">
    <name type="scientific">Lasiosphaeria hispida</name>
    <dbReference type="NCBI Taxonomy" id="260671"/>
    <lineage>
        <taxon>Eukaryota</taxon>
        <taxon>Fungi</taxon>
        <taxon>Dikarya</taxon>
        <taxon>Ascomycota</taxon>
        <taxon>Pezizomycotina</taxon>
        <taxon>Sordariomycetes</taxon>
        <taxon>Sordariomycetidae</taxon>
        <taxon>Sordariales</taxon>
        <taxon>Lasiosphaeriaceae</taxon>
        <taxon>Lasiosphaeria</taxon>
    </lineage>
</organism>
<proteinExistence type="predicted"/>
<name>A0AAJ0HHP3_9PEZI</name>
<dbReference type="EMBL" id="JAUIQD010000004">
    <property type="protein sequence ID" value="KAK3352892.1"/>
    <property type="molecule type" value="Genomic_DNA"/>
</dbReference>
<accession>A0AAJ0HHP3</accession>
<evidence type="ECO:0000313" key="2">
    <source>
        <dbReference type="Proteomes" id="UP001275084"/>
    </source>
</evidence>
<gene>
    <name evidence="1" type="ORF">B0T25DRAFT_631525</name>
</gene>
<keyword evidence="2" id="KW-1185">Reference proteome</keyword>
<evidence type="ECO:0000313" key="1">
    <source>
        <dbReference type="EMBL" id="KAK3352892.1"/>
    </source>
</evidence>
<comment type="caution">
    <text evidence="1">The sequence shown here is derived from an EMBL/GenBank/DDBJ whole genome shotgun (WGS) entry which is preliminary data.</text>
</comment>
<reference evidence="1" key="2">
    <citation type="submission" date="2023-06" db="EMBL/GenBank/DDBJ databases">
        <authorList>
            <consortium name="Lawrence Berkeley National Laboratory"/>
            <person name="Haridas S."/>
            <person name="Hensen N."/>
            <person name="Bonometti L."/>
            <person name="Westerberg I."/>
            <person name="Brannstrom I.O."/>
            <person name="Guillou S."/>
            <person name="Cros-Aarteil S."/>
            <person name="Calhoun S."/>
            <person name="Kuo A."/>
            <person name="Mondo S."/>
            <person name="Pangilinan J."/>
            <person name="Riley R."/>
            <person name="Labutti K."/>
            <person name="Andreopoulos B."/>
            <person name="Lipzen A."/>
            <person name="Chen C."/>
            <person name="Yanf M."/>
            <person name="Daum C."/>
            <person name="Ng V."/>
            <person name="Clum A."/>
            <person name="Steindorff A."/>
            <person name="Ohm R."/>
            <person name="Martin F."/>
            <person name="Silar P."/>
            <person name="Natvig D."/>
            <person name="Lalanne C."/>
            <person name="Gautier V."/>
            <person name="Ament-Velasquez S.L."/>
            <person name="Kruys A."/>
            <person name="Hutchinson M.I."/>
            <person name="Powell A.J."/>
            <person name="Barry K."/>
            <person name="Miller A.N."/>
            <person name="Grigoriev I.V."/>
            <person name="Debuchy R."/>
            <person name="Gladieux P."/>
            <person name="Thoren M.H."/>
            <person name="Johannesson H."/>
        </authorList>
    </citation>
    <scope>NUCLEOTIDE SEQUENCE</scope>
    <source>
        <strain evidence="1">CBS 955.72</strain>
    </source>
</reference>